<dbReference type="EMBL" id="JAPFFF010000013">
    <property type="protein sequence ID" value="KAK8871634.1"/>
    <property type="molecule type" value="Genomic_DNA"/>
</dbReference>
<evidence type="ECO:0000313" key="4">
    <source>
        <dbReference type="Proteomes" id="UP001470230"/>
    </source>
</evidence>
<dbReference type="Pfam" id="PF09830">
    <property type="entry name" value="ATP_transf"/>
    <property type="match status" value="1"/>
</dbReference>
<reference evidence="3 4" key="1">
    <citation type="submission" date="2024-04" db="EMBL/GenBank/DDBJ databases">
        <title>Tritrichomonas musculus Genome.</title>
        <authorList>
            <person name="Alves-Ferreira E."/>
            <person name="Grigg M."/>
            <person name="Lorenzi H."/>
            <person name="Galac M."/>
        </authorList>
    </citation>
    <scope>NUCLEOTIDE SEQUENCE [LARGE SCALE GENOMIC DNA]</scope>
    <source>
        <strain evidence="3 4">EAF2021</strain>
    </source>
</reference>
<organism evidence="3 4">
    <name type="scientific">Tritrichomonas musculus</name>
    <dbReference type="NCBI Taxonomy" id="1915356"/>
    <lineage>
        <taxon>Eukaryota</taxon>
        <taxon>Metamonada</taxon>
        <taxon>Parabasalia</taxon>
        <taxon>Tritrichomonadida</taxon>
        <taxon>Tritrichomonadidae</taxon>
        <taxon>Tritrichomonas</taxon>
    </lineage>
</organism>
<dbReference type="PANTHER" id="PTHR38420">
    <property type="entry name" value="AP-4-A PHOSPHORYLASE II"/>
    <property type="match status" value="1"/>
</dbReference>
<dbReference type="InterPro" id="IPR043171">
    <property type="entry name" value="Ap4A_phos1/2-like"/>
</dbReference>
<accession>A0ABR2J249</accession>
<name>A0ABR2J249_9EUKA</name>
<proteinExistence type="predicted"/>
<feature type="domain" description="Ap4A phosphorylase 1/2 N-terminal" evidence="2">
    <location>
        <begin position="3"/>
        <end position="153"/>
    </location>
</feature>
<keyword evidence="4" id="KW-1185">Reference proteome</keyword>
<gene>
    <name evidence="3" type="ORF">M9Y10_007371</name>
</gene>
<evidence type="ECO:0008006" key="5">
    <source>
        <dbReference type="Google" id="ProtNLM"/>
    </source>
</evidence>
<sequence>MDLKQRILNQAQIALDSKNAFQLFLPEPIAVVNNGFKFIIHYYDSTALKILSNAPKRSNPLLPPFDTDLHVCDLGNGARHHLIINKFMQCKGHIVLSSMEENEIQGSELDYSDFCAFEQVFQSFDYEGMLYYNSGQQSGCSQPHKHTQYTPVDEFPILDAMLENKKLPFFFHTKKITDQITSEKMMEAYKELLEMAKNDPPHDSYNFIISKGNAFYIPRKKAQYKCGTLLNSFSMTGNIPVGEWSDESLSKDPMSAFEYVCFTISL</sequence>
<feature type="domain" description="ATP adenylyltransferase C-terminal" evidence="1">
    <location>
        <begin position="165"/>
        <end position="262"/>
    </location>
</feature>
<dbReference type="InterPro" id="IPR019200">
    <property type="entry name" value="ATP_adenylylTrfase_C"/>
</dbReference>
<dbReference type="InterPro" id="IPR036265">
    <property type="entry name" value="HIT-like_sf"/>
</dbReference>
<dbReference type="InterPro" id="IPR045759">
    <property type="entry name" value="Ap4A_phos1/2_N"/>
</dbReference>
<dbReference type="InterPro" id="IPR009163">
    <property type="entry name" value="Ap4A_phos1/2"/>
</dbReference>
<comment type="caution">
    <text evidence="3">The sequence shown here is derived from an EMBL/GenBank/DDBJ whole genome shotgun (WGS) entry which is preliminary data.</text>
</comment>
<dbReference type="PANTHER" id="PTHR38420:SF1">
    <property type="entry name" value="PUTATIVE (AFU_ORTHOLOGUE AFUA_5G14690)-RELATED"/>
    <property type="match status" value="1"/>
</dbReference>
<dbReference type="Pfam" id="PF19327">
    <property type="entry name" value="Ap4A_phos_N"/>
    <property type="match status" value="1"/>
</dbReference>
<dbReference type="Gene3D" id="3.30.428.70">
    <property type="match status" value="1"/>
</dbReference>
<dbReference type="SUPFAM" id="SSF54197">
    <property type="entry name" value="HIT-like"/>
    <property type="match status" value="1"/>
</dbReference>
<evidence type="ECO:0000259" key="1">
    <source>
        <dbReference type="Pfam" id="PF09830"/>
    </source>
</evidence>
<evidence type="ECO:0000259" key="2">
    <source>
        <dbReference type="Pfam" id="PF19327"/>
    </source>
</evidence>
<evidence type="ECO:0000313" key="3">
    <source>
        <dbReference type="EMBL" id="KAK8871634.1"/>
    </source>
</evidence>
<dbReference type="Proteomes" id="UP001470230">
    <property type="component" value="Unassembled WGS sequence"/>
</dbReference>
<protein>
    <recommendedName>
        <fullName evidence="5">Phosphorylase</fullName>
    </recommendedName>
</protein>